<keyword evidence="2 6" id="KW-0689">Ribosomal protein</keyword>
<evidence type="ECO:0000256" key="2">
    <source>
        <dbReference type="ARBA" id="ARBA00022980"/>
    </source>
</evidence>
<evidence type="ECO:0000256" key="3">
    <source>
        <dbReference type="ARBA" id="ARBA00023274"/>
    </source>
</evidence>
<dbReference type="GO" id="GO:0022627">
    <property type="term" value="C:cytosolic small ribosomal subunit"/>
    <property type="evidence" value="ECO:0007669"/>
    <property type="project" value="TreeGrafter"/>
</dbReference>
<dbReference type="KEGG" id="llu:AKJ09_11378"/>
<dbReference type="STRING" id="1391654.AKJ09_11378"/>
<dbReference type="EMBL" id="CP012333">
    <property type="protein sequence ID" value="AKV04715.1"/>
    <property type="molecule type" value="Genomic_DNA"/>
</dbReference>
<dbReference type="AlphaFoldDB" id="A0A0K1QH15"/>
<feature type="compositionally biased region" description="Acidic residues" evidence="4">
    <location>
        <begin position="30"/>
        <end position="44"/>
    </location>
</feature>
<dbReference type="InterPro" id="IPR003029">
    <property type="entry name" value="S1_domain"/>
</dbReference>
<feature type="compositionally biased region" description="Basic residues" evidence="4">
    <location>
        <begin position="58"/>
        <end position="69"/>
    </location>
</feature>
<evidence type="ECO:0000313" key="7">
    <source>
        <dbReference type="Proteomes" id="UP000064967"/>
    </source>
</evidence>
<accession>A0A0K1QH15</accession>
<feature type="compositionally biased region" description="Low complexity" evidence="4">
    <location>
        <begin position="584"/>
        <end position="593"/>
    </location>
</feature>
<dbReference type="InterPro" id="IPR050437">
    <property type="entry name" value="Ribos_protein_bS1-like"/>
</dbReference>
<feature type="region of interest" description="Disordered" evidence="4">
    <location>
        <begin position="574"/>
        <end position="596"/>
    </location>
</feature>
<reference evidence="6 7" key="1">
    <citation type="submission" date="2015-08" db="EMBL/GenBank/DDBJ databases">
        <authorList>
            <person name="Babu N.S."/>
            <person name="Beckwith C.J."/>
            <person name="Beseler K.G."/>
            <person name="Brison A."/>
            <person name="Carone J.V."/>
            <person name="Caskin T.P."/>
            <person name="Diamond M."/>
            <person name="Durham M.E."/>
            <person name="Foxe J.M."/>
            <person name="Go M."/>
            <person name="Henderson B.A."/>
            <person name="Jones I.B."/>
            <person name="McGettigan J.A."/>
            <person name="Micheletti S.J."/>
            <person name="Nasrallah M.E."/>
            <person name="Ortiz D."/>
            <person name="Piller C.R."/>
            <person name="Privatt S.R."/>
            <person name="Schneider S.L."/>
            <person name="Sharp S."/>
            <person name="Smith T.C."/>
            <person name="Stanton J.D."/>
            <person name="Ullery H.E."/>
            <person name="Wilson R.J."/>
            <person name="Serrano M.G."/>
            <person name="Buck G."/>
            <person name="Lee V."/>
            <person name="Wang Y."/>
            <person name="Carvalho R."/>
            <person name="Voegtly L."/>
            <person name="Shi R."/>
            <person name="Duckworth R."/>
            <person name="Johnson A."/>
            <person name="Loviza R."/>
            <person name="Walstead R."/>
            <person name="Shah Z."/>
            <person name="Kiflezghi M."/>
            <person name="Wade K."/>
            <person name="Ball S.L."/>
            <person name="Bradley K.W."/>
            <person name="Asai D.J."/>
            <person name="Bowman C.A."/>
            <person name="Russell D.A."/>
            <person name="Pope W.H."/>
            <person name="Jacobs-Sera D."/>
            <person name="Hendrix R.W."/>
            <person name="Hatfull G.F."/>
        </authorList>
    </citation>
    <scope>NUCLEOTIDE SEQUENCE [LARGE SCALE GENOMIC DNA]</scope>
    <source>
        <strain evidence="6 7">DSM 27648</strain>
    </source>
</reference>
<evidence type="ECO:0000313" key="6">
    <source>
        <dbReference type="EMBL" id="AKV04715.1"/>
    </source>
</evidence>
<keyword evidence="3" id="KW-0687">Ribonucleoprotein</keyword>
<feature type="compositionally biased region" description="Low complexity" evidence="4">
    <location>
        <begin position="197"/>
        <end position="229"/>
    </location>
</feature>
<keyword evidence="7" id="KW-1185">Reference proteome</keyword>
<evidence type="ECO:0000256" key="1">
    <source>
        <dbReference type="ARBA" id="ARBA00006767"/>
    </source>
</evidence>
<dbReference type="PANTHER" id="PTHR10724:SF7">
    <property type="entry name" value="SMALL RIBOSOMAL SUBUNIT PROTEIN BS1C"/>
    <property type="match status" value="1"/>
</dbReference>
<comment type="similarity">
    <text evidence="1">Belongs to the bacterial ribosomal protein bS1 family.</text>
</comment>
<dbReference type="SMART" id="SM00316">
    <property type="entry name" value="S1"/>
    <property type="match status" value="3"/>
</dbReference>
<evidence type="ECO:0000256" key="4">
    <source>
        <dbReference type="SAM" id="MobiDB-lite"/>
    </source>
</evidence>
<protein>
    <submittedName>
        <fullName evidence="6">SSU ribosomal protein S1p</fullName>
    </submittedName>
</protein>
<dbReference type="Pfam" id="PF00575">
    <property type="entry name" value="S1"/>
    <property type="match status" value="2"/>
</dbReference>
<dbReference type="PANTHER" id="PTHR10724">
    <property type="entry name" value="30S RIBOSOMAL PROTEIN S1"/>
    <property type="match status" value="1"/>
</dbReference>
<evidence type="ECO:0000259" key="5">
    <source>
        <dbReference type="PROSITE" id="PS50126"/>
    </source>
</evidence>
<sequence length="608" mass="63361">MTSTSASSSPSSGGADTSADAAASSGDTGADGDDGDEGDAEEGAAEGGAQAGTEGAPAKRKRRRRRKKKPAGEGVQAEGQAPGEGAAAEGGAEGQTGARPPKQKKERPERERPAFNVGDVVFGKVIEFTEDALFVDLAGKAKAIFDLRELLITEDEAEEYNRAHTADRKEAQEAGEEALSSTSVAVVSEAEAEAEAAAEATAAEAAPAAEAPAEVAAAPTAEAAEAAPAADDKAPQLPRVILEPGAPFVGLVHNDGGRGGLVVLTHHPKRLSKAKRLVADASKSGALVFGLVTGTIKGGVEVDVDGLRAFAPASHVELRPGADLSHLVGKRLPFSVTQYAKRGRDVVLSRRALLEGEAKEKRDEALKKLEMGAVVEGVVRTVVPFGAFIDVGGVEGLVPLSEMSHNRADQPKDVFKVGETQKVKILRVDEKGKLWLSRRAAIEDPWGQVASKYAQGTKHTGKVARLQPFGAFIELESGIDGLIHTADLSVKRIEHPEEVVKVGDEIEVVVASVDSRQHRIALHPAPTGEAANEAPQRVQLHKTVKVVVVAVETGGLTVRVLGATGRNARGFVSASATGTPAEPSFASSSPWARSSRRRSSRWILAAAS</sequence>
<dbReference type="InterPro" id="IPR035104">
    <property type="entry name" value="Ribosomal_protein_S1-like"/>
</dbReference>
<feature type="region of interest" description="Disordered" evidence="4">
    <location>
        <begin position="1"/>
        <end position="115"/>
    </location>
</feature>
<organism evidence="6 7">
    <name type="scientific">Labilithrix luteola</name>
    <dbReference type="NCBI Taxonomy" id="1391654"/>
    <lineage>
        <taxon>Bacteria</taxon>
        <taxon>Pseudomonadati</taxon>
        <taxon>Myxococcota</taxon>
        <taxon>Polyangia</taxon>
        <taxon>Polyangiales</taxon>
        <taxon>Labilitrichaceae</taxon>
        <taxon>Labilithrix</taxon>
    </lineage>
</organism>
<dbReference type="PRINTS" id="PR00681">
    <property type="entry name" value="RIBOSOMALS1"/>
</dbReference>
<dbReference type="GO" id="GO:0006412">
    <property type="term" value="P:translation"/>
    <property type="evidence" value="ECO:0007669"/>
    <property type="project" value="TreeGrafter"/>
</dbReference>
<dbReference type="PROSITE" id="PS50126">
    <property type="entry name" value="S1"/>
    <property type="match status" value="3"/>
</dbReference>
<dbReference type="GO" id="GO:0003735">
    <property type="term" value="F:structural constituent of ribosome"/>
    <property type="evidence" value="ECO:0007669"/>
    <property type="project" value="TreeGrafter"/>
</dbReference>
<feature type="compositionally biased region" description="Low complexity" evidence="4">
    <location>
        <begin position="72"/>
        <end position="98"/>
    </location>
</feature>
<feature type="compositionally biased region" description="Low complexity" evidence="4">
    <location>
        <begin position="1"/>
        <end position="28"/>
    </location>
</feature>
<feature type="region of interest" description="Disordered" evidence="4">
    <location>
        <begin position="164"/>
        <end position="232"/>
    </location>
</feature>
<name>A0A0K1QH15_9BACT</name>
<dbReference type="CDD" id="cd04465">
    <property type="entry name" value="S1_RPS1_repeat_ec2_hs2"/>
    <property type="match status" value="1"/>
</dbReference>
<feature type="domain" description="S1 motif" evidence="5">
    <location>
        <begin position="285"/>
        <end position="351"/>
    </location>
</feature>
<dbReference type="Proteomes" id="UP000064967">
    <property type="component" value="Chromosome"/>
</dbReference>
<dbReference type="Gene3D" id="2.40.50.140">
    <property type="entry name" value="Nucleic acid-binding proteins"/>
    <property type="match status" value="2"/>
</dbReference>
<dbReference type="InterPro" id="IPR012340">
    <property type="entry name" value="NA-bd_OB-fold"/>
</dbReference>
<feature type="domain" description="S1 motif" evidence="5">
    <location>
        <begin position="372"/>
        <end position="439"/>
    </location>
</feature>
<proteinExistence type="inferred from homology"/>
<dbReference type="SUPFAM" id="SSF50249">
    <property type="entry name" value="Nucleic acid-binding proteins"/>
    <property type="match status" value="3"/>
</dbReference>
<feature type="compositionally biased region" description="Low complexity" evidence="4">
    <location>
        <begin position="177"/>
        <end position="189"/>
    </location>
</feature>
<feature type="domain" description="S1 motif" evidence="5">
    <location>
        <begin position="456"/>
        <end position="525"/>
    </location>
</feature>
<dbReference type="GO" id="GO:0003729">
    <property type="term" value="F:mRNA binding"/>
    <property type="evidence" value="ECO:0007669"/>
    <property type="project" value="TreeGrafter"/>
</dbReference>
<gene>
    <name evidence="6" type="ORF">AKJ09_11378</name>
</gene>